<protein>
    <submittedName>
        <fullName evidence="2">Uncharacterized protein</fullName>
    </submittedName>
</protein>
<dbReference type="Proteomes" id="UP000636479">
    <property type="component" value="Unassembled WGS sequence"/>
</dbReference>
<evidence type="ECO:0000313" key="3">
    <source>
        <dbReference type="Proteomes" id="UP000636479"/>
    </source>
</evidence>
<proteinExistence type="predicted"/>
<dbReference type="GeneID" id="59351343"/>
<name>A0A8H6VVW7_9AGAR</name>
<gene>
    <name evidence="2" type="ORF">MIND_01232900</name>
</gene>
<feature type="region of interest" description="Disordered" evidence="1">
    <location>
        <begin position="1"/>
        <end position="21"/>
    </location>
</feature>
<dbReference type="RefSeq" id="XP_037214795.1">
    <property type="nucleotide sequence ID" value="XM_037368827.1"/>
</dbReference>
<evidence type="ECO:0000256" key="1">
    <source>
        <dbReference type="SAM" id="MobiDB-lite"/>
    </source>
</evidence>
<accession>A0A8H6VVW7</accession>
<keyword evidence="3" id="KW-1185">Reference proteome</keyword>
<dbReference type="AlphaFoldDB" id="A0A8H6VVW7"/>
<organism evidence="2 3">
    <name type="scientific">Mycena indigotica</name>
    <dbReference type="NCBI Taxonomy" id="2126181"/>
    <lineage>
        <taxon>Eukaryota</taxon>
        <taxon>Fungi</taxon>
        <taxon>Dikarya</taxon>
        <taxon>Basidiomycota</taxon>
        <taxon>Agaricomycotina</taxon>
        <taxon>Agaricomycetes</taxon>
        <taxon>Agaricomycetidae</taxon>
        <taxon>Agaricales</taxon>
        <taxon>Marasmiineae</taxon>
        <taxon>Mycenaceae</taxon>
        <taxon>Mycena</taxon>
    </lineage>
</organism>
<feature type="compositionally biased region" description="Low complexity" evidence="1">
    <location>
        <begin position="1"/>
        <end position="15"/>
    </location>
</feature>
<dbReference type="EMBL" id="JACAZF010000012">
    <property type="protein sequence ID" value="KAF7292068.1"/>
    <property type="molecule type" value="Genomic_DNA"/>
</dbReference>
<sequence length="198" mass="22020">MPSPSSDPADTSSEPKGPTQTAVRRSFLGRWGLKGSFFSKSSNVTVASSTLIVDNRRFFSVRAREPKIDKKSHLEEVDASRVELLKEITVRKRTRLHWAKVDGRAGVVRVYDGPDAVKRLNRDVQFNLGVLHSNHLKIIGTSPKRSPDTFAVYQGDIRMNAAHKVASFLRGDLMEVLILSCRMAHDIAVVITSYTVSS</sequence>
<comment type="caution">
    <text evidence="2">The sequence shown here is derived from an EMBL/GenBank/DDBJ whole genome shotgun (WGS) entry which is preliminary data.</text>
</comment>
<evidence type="ECO:0000313" key="2">
    <source>
        <dbReference type="EMBL" id="KAF7292068.1"/>
    </source>
</evidence>
<dbReference type="OrthoDB" id="3026831at2759"/>
<reference evidence="2" key="1">
    <citation type="submission" date="2020-05" db="EMBL/GenBank/DDBJ databases">
        <title>Mycena genomes resolve the evolution of fungal bioluminescence.</title>
        <authorList>
            <person name="Tsai I.J."/>
        </authorList>
    </citation>
    <scope>NUCLEOTIDE SEQUENCE</scope>
    <source>
        <strain evidence="2">171206Taipei</strain>
    </source>
</reference>